<dbReference type="Proteomes" id="UP001165205">
    <property type="component" value="Unassembled WGS sequence"/>
</dbReference>
<evidence type="ECO:0000313" key="1">
    <source>
        <dbReference type="EMBL" id="GMG35435.1"/>
    </source>
</evidence>
<dbReference type="AlphaFoldDB" id="A0AAN5C1J7"/>
<evidence type="ECO:0000313" key="2">
    <source>
        <dbReference type="Proteomes" id="UP001165205"/>
    </source>
</evidence>
<proteinExistence type="predicted"/>
<gene>
    <name evidence="1" type="ORF">Aory04_001064500</name>
</gene>
<sequence>MEDLIAERGYHPTTDRDDHDAYHWINTCNRNSQYHDNLPTATDMFPFGDTADKICPHTTQSIKEYPSIWIRFRMTTILLGHHPIV</sequence>
<name>A0AAN5C1J7_ASPOZ</name>
<accession>A0AAN5C1J7</accession>
<dbReference type="EMBL" id="BSYA01000168">
    <property type="protein sequence ID" value="GMG35435.1"/>
    <property type="molecule type" value="Genomic_DNA"/>
</dbReference>
<protein>
    <submittedName>
        <fullName evidence="1">Unnamed protein product</fullName>
    </submittedName>
</protein>
<reference evidence="1" key="1">
    <citation type="submission" date="2023-04" db="EMBL/GenBank/DDBJ databases">
        <title>Aspergillus oryzae NBRC 4228.</title>
        <authorList>
            <person name="Ichikawa N."/>
            <person name="Sato H."/>
            <person name="Tonouchi N."/>
        </authorList>
    </citation>
    <scope>NUCLEOTIDE SEQUENCE</scope>
    <source>
        <strain evidence="1">NBRC 4228</strain>
    </source>
</reference>
<organism evidence="1 2">
    <name type="scientific">Aspergillus oryzae</name>
    <name type="common">Yellow koji mold</name>
    <dbReference type="NCBI Taxonomy" id="5062"/>
    <lineage>
        <taxon>Eukaryota</taxon>
        <taxon>Fungi</taxon>
        <taxon>Dikarya</taxon>
        <taxon>Ascomycota</taxon>
        <taxon>Pezizomycotina</taxon>
        <taxon>Eurotiomycetes</taxon>
        <taxon>Eurotiomycetidae</taxon>
        <taxon>Eurotiales</taxon>
        <taxon>Aspergillaceae</taxon>
        <taxon>Aspergillus</taxon>
        <taxon>Aspergillus subgen. Circumdati</taxon>
    </lineage>
</organism>
<comment type="caution">
    <text evidence="1">The sequence shown here is derived from an EMBL/GenBank/DDBJ whole genome shotgun (WGS) entry which is preliminary data.</text>
</comment>